<reference evidence="4" key="1">
    <citation type="submission" date="2020-07" db="EMBL/GenBank/DDBJ databases">
        <authorList>
            <person name="Nieuwenhuis M."/>
            <person name="Van De Peppel L.J.J."/>
        </authorList>
    </citation>
    <scope>NUCLEOTIDE SEQUENCE</scope>
    <source>
        <strain evidence="4">AP01</strain>
        <tissue evidence="4">Mycelium</tissue>
    </source>
</reference>
<dbReference type="PROSITE" id="PS50102">
    <property type="entry name" value="RRM"/>
    <property type="match status" value="1"/>
</dbReference>
<keyword evidence="5" id="KW-1185">Reference proteome</keyword>
<evidence type="ECO:0000313" key="5">
    <source>
        <dbReference type="Proteomes" id="UP000775547"/>
    </source>
</evidence>
<keyword evidence="1" id="KW-0694">RNA-binding</keyword>
<dbReference type="InterPro" id="IPR035979">
    <property type="entry name" value="RBD_domain_sf"/>
</dbReference>
<reference evidence="4" key="2">
    <citation type="submission" date="2021-10" db="EMBL/GenBank/DDBJ databases">
        <title>Phylogenomics reveals ancestral predisposition of the termite-cultivated fungus Termitomyces towards a domesticated lifestyle.</title>
        <authorList>
            <person name="Auxier B."/>
            <person name="Grum-Grzhimaylo A."/>
            <person name="Cardenas M.E."/>
            <person name="Lodge J.D."/>
            <person name="Laessoe T."/>
            <person name="Pedersen O."/>
            <person name="Smith M.E."/>
            <person name="Kuyper T.W."/>
            <person name="Franco-Molano E.A."/>
            <person name="Baroni T.J."/>
            <person name="Aanen D.K."/>
        </authorList>
    </citation>
    <scope>NUCLEOTIDE SEQUENCE</scope>
    <source>
        <strain evidence="4">AP01</strain>
        <tissue evidence="4">Mycelium</tissue>
    </source>
</reference>
<dbReference type="InterPro" id="IPR000504">
    <property type="entry name" value="RRM_dom"/>
</dbReference>
<evidence type="ECO:0000259" key="3">
    <source>
        <dbReference type="PROSITE" id="PS50102"/>
    </source>
</evidence>
<evidence type="ECO:0000256" key="1">
    <source>
        <dbReference type="PROSITE-ProRule" id="PRU00176"/>
    </source>
</evidence>
<sequence>MRVAWSAQETNQRSADTTPVEGRHNVNTRPKTRASTQRKRVPISQQKRVGKHRKIQDARKREEVKANVDKSQTIIQRNYPFVYVGNVHAFFFFECNAKLTVLFLAQLKSTITEARLEELFASCGEIHHTSIRCSRGQAVTVGTRVPDNRLTSRDRQYASVEFKTVTGAKKALTFNGKCVDGVPIVVVTSPADLPEVKDIVHTRIEQTQENKGLFSRFQRKLRSKPVAYEPTEEYDQPSKTDVVRIFGYSIRKTIA</sequence>
<dbReference type="SUPFAM" id="SSF54928">
    <property type="entry name" value="RNA-binding domain, RBD"/>
    <property type="match status" value="1"/>
</dbReference>
<evidence type="ECO:0000313" key="4">
    <source>
        <dbReference type="EMBL" id="KAG5646626.1"/>
    </source>
</evidence>
<dbReference type="Gene3D" id="3.30.70.330">
    <property type="match status" value="1"/>
</dbReference>
<dbReference type="OrthoDB" id="4726at2759"/>
<dbReference type="SMART" id="SM00360">
    <property type="entry name" value="RRM"/>
    <property type="match status" value="1"/>
</dbReference>
<feature type="compositionally biased region" description="Polar residues" evidence="2">
    <location>
        <begin position="7"/>
        <end position="17"/>
    </location>
</feature>
<organism evidence="4 5">
    <name type="scientific">Asterophora parasitica</name>
    <dbReference type="NCBI Taxonomy" id="117018"/>
    <lineage>
        <taxon>Eukaryota</taxon>
        <taxon>Fungi</taxon>
        <taxon>Dikarya</taxon>
        <taxon>Basidiomycota</taxon>
        <taxon>Agaricomycotina</taxon>
        <taxon>Agaricomycetes</taxon>
        <taxon>Agaricomycetidae</taxon>
        <taxon>Agaricales</taxon>
        <taxon>Tricholomatineae</taxon>
        <taxon>Lyophyllaceae</taxon>
        <taxon>Asterophora</taxon>
    </lineage>
</organism>
<feature type="domain" description="RRM" evidence="3">
    <location>
        <begin position="100"/>
        <end position="191"/>
    </location>
</feature>
<proteinExistence type="predicted"/>
<gene>
    <name evidence="4" type="ORF">DXG03_002930</name>
</gene>
<dbReference type="EMBL" id="JABCKV010000019">
    <property type="protein sequence ID" value="KAG5646626.1"/>
    <property type="molecule type" value="Genomic_DNA"/>
</dbReference>
<dbReference type="Proteomes" id="UP000775547">
    <property type="component" value="Unassembled WGS sequence"/>
</dbReference>
<dbReference type="GO" id="GO:0003723">
    <property type="term" value="F:RNA binding"/>
    <property type="evidence" value="ECO:0007669"/>
    <property type="project" value="UniProtKB-UniRule"/>
</dbReference>
<protein>
    <recommendedName>
        <fullName evidence="3">RRM domain-containing protein</fullName>
    </recommendedName>
</protein>
<accession>A0A9P7GB66</accession>
<feature type="compositionally biased region" description="Basic residues" evidence="2">
    <location>
        <begin position="30"/>
        <end position="41"/>
    </location>
</feature>
<dbReference type="InterPro" id="IPR012677">
    <property type="entry name" value="Nucleotide-bd_a/b_plait_sf"/>
</dbReference>
<evidence type="ECO:0000256" key="2">
    <source>
        <dbReference type="SAM" id="MobiDB-lite"/>
    </source>
</evidence>
<name>A0A9P7GB66_9AGAR</name>
<feature type="region of interest" description="Disordered" evidence="2">
    <location>
        <begin position="1"/>
        <end position="64"/>
    </location>
</feature>
<comment type="caution">
    <text evidence="4">The sequence shown here is derived from an EMBL/GenBank/DDBJ whole genome shotgun (WGS) entry which is preliminary data.</text>
</comment>
<dbReference type="AlphaFoldDB" id="A0A9P7GB66"/>
<feature type="compositionally biased region" description="Basic and acidic residues" evidence="2">
    <location>
        <begin position="55"/>
        <end position="64"/>
    </location>
</feature>